<dbReference type="PRINTS" id="PR00313">
    <property type="entry name" value="CABNDNGRPT"/>
</dbReference>
<dbReference type="Gene3D" id="2.150.10.10">
    <property type="entry name" value="Serralysin-like metalloprotease, C-terminal"/>
    <property type="match status" value="1"/>
</dbReference>
<feature type="non-terminal residue" evidence="2">
    <location>
        <position position="1"/>
    </location>
</feature>
<accession>A0A382MAV5</accession>
<dbReference type="AlphaFoldDB" id="A0A382MAV5"/>
<organism evidence="2">
    <name type="scientific">marine metagenome</name>
    <dbReference type="NCBI Taxonomy" id="408172"/>
    <lineage>
        <taxon>unclassified sequences</taxon>
        <taxon>metagenomes</taxon>
        <taxon>ecological metagenomes</taxon>
    </lineage>
</organism>
<name>A0A382MAV5_9ZZZZ</name>
<protein>
    <recommendedName>
        <fullName evidence="3">Peptidase M10 serralysin C-terminal domain-containing protein</fullName>
    </recommendedName>
</protein>
<feature type="compositionally biased region" description="Polar residues" evidence="1">
    <location>
        <begin position="279"/>
        <end position="288"/>
    </location>
</feature>
<evidence type="ECO:0000256" key="1">
    <source>
        <dbReference type="SAM" id="MobiDB-lite"/>
    </source>
</evidence>
<dbReference type="Pfam" id="PF00353">
    <property type="entry name" value="HemolysinCabind"/>
    <property type="match status" value="3"/>
</dbReference>
<sequence>RGTINEDGWVTTDFEFDWLGSSLWIQGFDPSLQARAKIRETFNEILIGQNLSEGTTSSFSETIGGTTGNDTLAGTGVNSAFNFVQGSTLGGIDTINGGGGTDEVQLSNLDDFLLIGNFSTDVFSYSTRSGDVAGSMSLTSVEQFFFDDGVSDRQRLGSDLTDNGFGVLLVGGSSGDTLSAQGGGSSSTDLTFGSGGSAVAVDFDSSFFFGTIIFGKGGNDTITSSEQQDLIVGGAGDDTMISAGETDTIKGGSGDDTIVISKPSDVTNSDGTEFEEISGGTNTSTGDTLQIGDSSTTSSQLDFVFANSSTFNSASLSGLETLSFFKDNTTFKAFEEQFVNFDQIIGVGGASLSSFDADDNDIGVTLIGAGQSLNLSTVTVSDVVTN</sequence>
<dbReference type="SUPFAM" id="SSF51120">
    <property type="entry name" value="beta-Roll"/>
    <property type="match status" value="1"/>
</dbReference>
<feature type="non-terminal residue" evidence="2">
    <location>
        <position position="386"/>
    </location>
</feature>
<feature type="region of interest" description="Disordered" evidence="1">
    <location>
        <begin position="263"/>
        <end position="288"/>
    </location>
</feature>
<gene>
    <name evidence="2" type="ORF">METZ01_LOCUS298810</name>
</gene>
<evidence type="ECO:0000313" key="2">
    <source>
        <dbReference type="EMBL" id="SVC45956.1"/>
    </source>
</evidence>
<evidence type="ECO:0008006" key="3">
    <source>
        <dbReference type="Google" id="ProtNLM"/>
    </source>
</evidence>
<dbReference type="EMBL" id="UINC01092404">
    <property type="protein sequence ID" value="SVC45956.1"/>
    <property type="molecule type" value="Genomic_DNA"/>
</dbReference>
<reference evidence="2" key="1">
    <citation type="submission" date="2018-05" db="EMBL/GenBank/DDBJ databases">
        <authorList>
            <person name="Lanie J.A."/>
            <person name="Ng W.-L."/>
            <person name="Kazmierczak K.M."/>
            <person name="Andrzejewski T.M."/>
            <person name="Davidsen T.M."/>
            <person name="Wayne K.J."/>
            <person name="Tettelin H."/>
            <person name="Glass J.I."/>
            <person name="Rusch D."/>
            <person name="Podicherti R."/>
            <person name="Tsui H.-C.T."/>
            <person name="Winkler M.E."/>
        </authorList>
    </citation>
    <scope>NUCLEOTIDE SEQUENCE</scope>
</reference>
<dbReference type="InterPro" id="IPR001343">
    <property type="entry name" value="Hemolysn_Ca-bd"/>
</dbReference>
<dbReference type="GO" id="GO:0005509">
    <property type="term" value="F:calcium ion binding"/>
    <property type="evidence" value="ECO:0007669"/>
    <property type="project" value="InterPro"/>
</dbReference>
<dbReference type="InterPro" id="IPR011049">
    <property type="entry name" value="Serralysin-like_metalloprot_C"/>
</dbReference>
<proteinExistence type="predicted"/>